<evidence type="ECO:0000256" key="6">
    <source>
        <dbReference type="ARBA" id="ARBA00011738"/>
    </source>
</evidence>
<feature type="domain" description="Acyl-CoA oxidase/dehydrogenase middle" evidence="24">
    <location>
        <begin position="525"/>
        <end position="626"/>
    </location>
</feature>
<dbReference type="InterPro" id="IPR002575">
    <property type="entry name" value="Aminoglycoside_PTrfase"/>
</dbReference>
<dbReference type="InterPro" id="IPR050741">
    <property type="entry name" value="Acyl-CoA_dehydrogenase"/>
</dbReference>
<evidence type="ECO:0000256" key="17">
    <source>
        <dbReference type="ARBA" id="ARBA00048020"/>
    </source>
</evidence>
<evidence type="ECO:0000256" key="10">
    <source>
        <dbReference type="ARBA" id="ARBA00023002"/>
    </source>
</evidence>
<sequence length="800" mass="92805">MDTIPVLPNHLFNSESLRKYLDQSFNFSNSFQQQQQSEYIIRQFQHGQSNPTFYIKYQEKEYVLRKKPPGVLLKGAHLIDREYKIIKALKSVDFPVPNPILYCSDETIIGTEFYLMEYVQGRIFRSDDFSLKSLNPQERQQIYLEFLRVLIKLHKINPKQIDLQDLSQNPLNFIEKQIKTWKQQYKLSETEKITEFEVVSNFLEENSQKHNIPLVSIVHGDFRIDNCIFHPTQPKILAVLDWELTALGNPVTDLAYICMPYYISITLIGFGKQDFTYTGIPYEIQIKQTYCQIMNIDLFPDSQWYFYLCLSFFRLASISQGVYKVKIRILFYLKKTSQKQIKKRRSLQGNSSSQNAQNFLAKTKYLSKKALEMSQRSTGELTKKLNQYKHGSLFQDSFSQKFHDIYIKLNIFMNQHVYPNEQKFFQQIKTGEDRWKYVPQILFELQKKAKEQNLWNLFLPSISGLTLTEYAPLCELMGRSFVAPMVFNCSAPDTGNMETLHLYGTPEQKKEWLEPLLEGKIRSMYGMTEPNVASSDATNIETTIIRCEKDPENYYIINGRKWWSSGAGDPHCKIAIIMGKTPNKKRGYHQQHTMVLVPTDTPGVKILRPLNVFGIDDAPHGHMEVDFYNVRVPAKNILLGEGRGFEISQGRLGPGRIHHCMRLIGLMERCFENMCYRVERRHIFGKLLKENDNALQIIGECRTKIDQARLLTLNAAKMIDKLGAKNARVEIAMIKIVAPRIACEIIDQAIQIHGEQGVSQDTHLAQAYINARSLRLADGPDEVHLMTVAKFELQKQNPKF</sequence>
<evidence type="ECO:0000256" key="2">
    <source>
        <dbReference type="ARBA" id="ARBA00004275"/>
    </source>
</evidence>
<proteinExistence type="inferred from homology"/>
<evidence type="ECO:0000256" key="9">
    <source>
        <dbReference type="ARBA" id="ARBA00022832"/>
    </source>
</evidence>
<name>G0R519_ICHMU</name>
<comment type="subunit">
    <text evidence="6">Homodimer.</text>
</comment>
<keyword evidence="10" id="KW-0560">Oxidoreductase</keyword>
<accession>G0R519</accession>
<comment type="catalytic activity">
    <reaction evidence="20">
        <text>hexacosanoyl-CoA + oxidized [electron-transfer flavoprotein] + H(+) = (2E)-hexacosenoyl-CoA + reduced [electron-transfer flavoprotein]</text>
        <dbReference type="Rhea" id="RHEA:48216"/>
        <dbReference type="Rhea" id="RHEA-COMP:10685"/>
        <dbReference type="Rhea" id="RHEA-COMP:10686"/>
        <dbReference type="ChEBI" id="CHEBI:15378"/>
        <dbReference type="ChEBI" id="CHEBI:57692"/>
        <dbReference type="ChEBI" id="CHEBI:58307"/>
        <dbReference type="ChEBI" id="CHEBI:64868"/>
        <dbReference type="ChEBI" id="CHEBI:74281"/>
    </reaction>
    <physiologicalReaction direction="left-to-right" evidence="20">
        <dbReference type="Rhea" id="RHEA:48217"/>
    </physiologicalReaction>
</comment>
<dbReference type="InterPro" id="IPR037069">
    <property type="entry name" value="AcylCoA_DH/ox_N_sf"/>
</dbReference>
<dbReference type="PANTHER" id="PTHR48083:SF13">
    <property type="entry name" value="ACYL-COA DEHYDROGENASE FAMILY MEMBER 11"/>
    <property type="match status" value="1"/>
</dbReference>
<evidence type="ECO:0000256" key="1">
    <source>
        <dbReference type="ARBA" id="ARBA00001974"/>
    </source>
</evidence>
<evidence type="ECO:0000256" key="8">
    <source>
        <dbReference type="ARBA" id="ARBA00022827"/>
    </source>
</evidence>
<dbReference type="InParanoid" id="G0R519"/>
<evidence type="ECO:0000259" key="23">
    <source>
        <dbReference type="Pfam" id="PF01636"/>
    </source>
</evidence>
<evidence type="ECO:0000256" key="16">
    <source>
        <dbReference type="ARBA" id="ARBA00047443"/>
    </source>
</evidence>
<keyword evidence="13" id="KW-0576">Peroxisome</keyword>
<dbReference type="RefSeq" id="XP_004024331.1">
    <property type="nucleotide sequence ID" value="XM_004024282.1"/>
</dbReference>
<dbReference type="STRING" id="857967.G0R519"/>
<comment type="catalytic activity">
    <reaction evidence="16">
        <text>a 2,3-saturated acyl-CoA + oxidized [electron-transfer flavoprotein] + H(+) = a (2E)-enoyl-CoA + reduced [electron-transfer flavoprotein]</text>
        <dbReference type="Rhea" id="RHEA:44704"/>
        <dbReference type="Rhea" id="RHEA-COMP:10685"/>
        <dbReference type="Rhea" id="RHEA-COMP:10686"/>
        <dbReference type="ChEBI" id="CHEBI:15378"/>
        <dbReference type="ChEBI" id="CHEBI:57692"/>
        <dbReference type="ChEBI" id="CHEBI:58307"/>
        <dbReference type="ChEBI" id="CHEBI:58856"/>
        <dbReference type="ChEBI" id="CHEBI:65111"/>
    </reaction>
    <physiologicalReaction direction="left-to-right" evidence="16">
        <dbReference type="Rhea" id="RHEA:44705"/>
    </physiologicalReaction>
</comment>
<dbReference type="FunFam" id="2.40.110.10:FF:000002">
    <property type="entry name" value="Acyl-CoA dehydrogenase fadE12"/>
    <property type="match status" value="1"/>
</dbReference>
<keyword evidence="9" id="KW-0276">Fatty acid metabolism</keyword>
<evidence type="ECO:0000259" key="25">
    <source>
        <dbReference type="Pfam" id="PF02771"/>
    </source>
</evidence>
<dbReference type="Pfam" id="PF01636">
    <property type="entry name" value="APH"/>
    <property type="match status" value="1"/>
</dbReference>
<dbReference type="Gene3D" id="3.30.200.20">
    <property type="entry name" value="Phosphorylase Kinase, domain 1"/>
    <property type="match status" value="1"/>
</dbReference>
<comment type="pathway">
    <text evidence="4">Lipid metabolism; fatty acid beta-oxidation.</text>
</comment>
<evidence type="ECO:0000256" key="11">
    <source>
        <dbReference type="ARBA" id="ARBA00023098"/>
    </source>
</evidence>
<evidence type="ECO:0000256" key="14">
    <source>
        <dbReference type="ARBA" id="ARBA00040622"/>
    </source>
</evidence>
<gene>
    <name evidence="26" type="ORF">IMG5_196030</name>
</gene>
<evidence type="ECO:0000259" key="24">
    <source>
        <dbReference type="Pfam" id="PF02770"/>
    </source>
</evidence>
<evidence type="ECO:0000256" key="20">
    <source>
        <dbReference type="ARBA" id="ARBA00048399"/>
    </source>
</evidence>
<dbReference type="GO" id="GO:0031966">
    <property type="term" value="C:mitochondrial membrane"/>
    <property type="evidence" value="ECO:0007669"/>
    <property type="project" value="UniProtKB-SubCell"/>
</dbReference>
<dbReference type="InterPro" id="IPR011009">
    <property type="entry name" value="Kinase-like_dom_sf"/>
</dbReference>
<dbReference type="EMBL" id="GL984360">
    <property type="protein sequence ID" value="EGR27421.1"/>
    <property type="molecule type" value="Genomic_DNA"/>
</dbReference>
<evidence type="ECO:0000313" key="26">
    <source>
        <dbReference type="EMBL" id="EGR27421.1"/>
    </source>
</evidence>
<keyword evidence="12" id="KW-0472">Membrane</keyword>
<dbReference type="InterPro" id="IPR009075">
    <property type="entry name" value="AcylCo_DH/oxidase_C"/>
</dbReference>
<dbReference type="Pfam" id="PF02771">
    <property type="entry name" value="Acyl-CoA_dh_N"/>
    <property type="match status" value="1"/>
</dbReference>
<organism evidence="26 27">
    <name type="scientific">Ichthyophthirius multifiliis</name>
    <name type="common">White spot disease agent</name>
    <name type="synonym">Ich</name>
    <dbReference type="NCBI Taxonomy" id="5932"/>
    <lineage>
        <taxon>Eukaryota</taxon>
        <taxon>Sar</taxon>
        <taxon>Alveolata</taxon>
        <taxon>Ciliophora</taxon>
        <taxon>Intramacronucleata</taxon>
        <taxon>Oligohymenophorea</taxon>
        <taxon>Hymenostomatida</taxon>
        <taxon>Ophryoglenina</taxon>
        <taxon>Ichthyophthirius</taxon>
    </lineage>
</organism>
<evidence type="ECO:0000259" key="22">
    <source>
        <dbReference type="Pfam" id="PF00441"/>
    </source>
</evidence>
<dbReference type="GO" id="GO:0003995">
    <property type="term" value="F:acyl-CoA dehydrogenase activity"/>
    <property type="evidence" value="ECO:0007669"/>
    <property type="project" value="TreeGrafter"/>
</dbReference>
<feature type="domain" description="Aminoglycoside phosphotransferase" evidence="23">
    <location>
        <begin position="41"/>
        <end position="261"/>
    </location>
</feature>
<comment type="catalytic activity">
    <reaction evidence="18">
        <text>tetracosanoyl-CoA + oxidized [electron-transfer flavoprotein] + H(+) = (2E)-tetracosenoyl-CoA + reduced [electron-transfer flavoprotein]</text>
        <dbReference type="Rhea" id="RHEA:47232"/>
        <dbReference type="Rhea" id="RHEA-COMP:10685"/>
        <dbReference type="Rhea" id="RHEA-COMP:10686"/>
        <dbReference type="ChEBI" id="CHEBI:15378"/>
        <dbReference type="ChEBI" id="CHEBI:57692"/>
        <dbReference type="ChEBI" id="CHEBI:58307"/>
        <dbReference type="ChEBI" id="CHEBI:65052"/>
        <dbReference type="ChEBI" id="CHEBI:74693"/>
    </reaction>
    <physiologicalReaction direction="left-to-right" evidence="18">
        <dbReference type="Rhea" id="RHEA:47233"/>
    </physiologicalReaction>
</comment>
<protein>
    <recommendedName>
        <fullName evidence="14">Acyl-CoA dehydrogenase family member 11</fullName>
    </recommendedName>
</protein>
<dbReference type="SUPFAM" id="SSF56112">
    <property type="entry name" value="Protein kinase-like (PK-like)"/>
    <property type="match status" value="1"/>
</dbReference>
<evidence type="ECO:0000256" key="3">
    <source>
        <dbReference type="ARBA" id="ARBA00004325"/>
    </source>
</evidence>
<dbReference type="Gene3D" id="2.40.110.10">
    <property type="entry name" value="Butyryl-CoA Dehydrogenase, subunit A, domain 2"/>
    <property type="match status" value="1"/>
</dbReference>
<evidence type="ECO:0000256" key="4">
    <source>
        <dbReference type="ARBA" id="ARBA00005005"/>
    </source>
</evidence>
<comment type="catalytic activity">
    <reaction evidence="17">
        <text>docosanoyl-CoA + oxidized [electron-transfer flavoprotein] + H(+) = (2E)-docosenoyl-CoA + reduced [electron-transfer flavoprotein]</text>
        <dbReference type="Rhea" id="RHEA:47228"/>
        <dbReference type="Rhea" id="RHEA-COMP:10685"/>
        <dbReference type="Rhea" id="RHEA-COMP:10686"/>
        <dbReference type="ChEBI" id="CHEBI:15378"/>
        <dbReference type="ChEBI" id="CHEBI:57692"/>
        <dbReference type="ChEBI" id="CHEBI:58307"/>
        <dbReference type="ChEBI" id="CHEBI:65059"/>
        <dbReference type="ChEBI" id="CHEBI:74692"/>
    </reaction>
    <physiologicalReaction direction="left-to-right" evidence="17">
        <dbReference type="Rhea" id="RHEA:47229"/>
    </physiologicalReaction>
</comment>
<feature type="domain" description="Acyl-CoA dehydrogenase/oxidase N-terminal" evidence="25">
    <location>
        <begin position="433"/>
        <end position="520"/>
    </location>
</feature>
<dbReference type="GO" id="GO:0005777">
    <property type="term" value="C:peroxisome"/>
    <property type="evidence" value="ECO:0007669"/>
    <property type="project" value="UniProtKB-SubCell"/>
</dbReference>
<evidence type="ECO:0000256" key="19">
    <source>
        <dbReference type="ARBA" id="ARBA00048395"/>
    </source>
</evidence>
<comment type="function">
    <text evidence="15">Acyl-CoA dehydrogenase, that exhibits maximal activity towards saturated C22-CoA. Probably participates in beta-oxydation and energy production but could also play a role in the metabolism of specific fatty acids to control fatty acids composition of cellular lipids in brain.</text>
</comment>
<dbReference type="AlphaFoldDB" id="G0R519"/>
<dbReference type="SUPFAM" id="SSF47203">
    <property type="entry name" value="Acyl-CoA dehydrogenase C-terminal domain-like"/>
    <property type="match status" value="1"/>
</dbReference>
<dbReference type="GO" id="GO:0050660">
    <property type="term" value="F:flavin adenine dinucleotide binding"/>
    <property type="evidence" value="ECO:0007669"/>
    <property type="project" value="InterPro"/>
</dbReference>
<keyword evidence="11" id="KW-0443">Lipid metabolism</keyword>
<dbReference type="Gene3D" id="1.20.140.10">
    <property type="entry name" value="Butyryl-CoA Dehydrogenase, subunit A, domain 3"/>
    <property type="match status" value="1"/>
</dbReference>
<dbReference type="Proteomes" id="UP000008983">
    <property type="component" value="Unassembled WGS sequence"/>
</dbReference>
<dbReference type="OrthoDB" id="434771at2759"/>
<dbReference type="InterPro" id="IPR046373">
    <property type="entry name" value="Acyl-CoA_Oxase/DH_mid-dom_sf"/>
</dbReference>
<keyword evidence="8" id="KW-0274">FAD</keyword>
<dbReference type="OMA" id="AIAMIKI"/>
<evidence type="ECO:0000256" key="13">
    <source>
        <dbReference type="ARBA" id="ARBA00023140"/>
    </source>
</evidence>
<evidence type="ECO:0000313" key="27">
    <source>
        <dbReference type="Proteomes" id="UP000008983"/>
    </source>
</evidence>
<comment type="similarity">
    <text evidence="5">Belongs to the acyl-CoA dehydrogenase family.</text>
</comment>
<keyword evidence="7" id="KW-0285">Flavoprotein</keyword>
<dbReference type="GeneID" id="14903479"/>
<evidence type="ECO:0000256" key="5">
    <source>
        <dbReference type="ARBA" id="ARBA00009347"/>
    </source>
</evidence>
<dbReference type="GO" id="GO:0033539">
    <property type="term" value="P:fatty acid beta-oxidation using acyl-CoA dehydrogenase"/>
    <property type="evidence" value="ECO:0007669"/>
    <property type="project" value="TreeGrafter"/>
</dbReference>
<dbReference type="InterPro" id="IPR041726">
    <property type="entry name" value="ACAD10_11_N"/>
</dbReference>
<evidence type="ECO:0000256" key="18">
    <source>
        <dbReference type="ARBA" id="ARBA00048086"/>
    </source>
</evidence>
<dbReference type="eggNOG" id="KOG1469">
    <property type="taxonomic scope" value="Eukaryota"/>
</dbReference>
<dbReference type="Gene3D" id="1.10.540.10">
    <property type="entry name" value="Acyl-CoA dehydrogenase/oxidase, N-terminal domain"/>
    <property type="match status" value="1"/>
</dbReference>
<dbReference type="CDD" id="cd05154">
    <property type="entry name" value="ACAD10_11_N-like"/>
    <property type="match status" value="1"/>
</dbReference>
<evidence type="ECO:0000256" key="12">
    <source>
        <dbReference type="ARBA" id="ARBA00023136"/>
    </source>
</evidence>
<evidence type="ECO:0000256" key="15">
    <source>
        <dbReference type="ARBA" id="ARBA00046026"/>
    </source>
</evidence>
<evidence type="ECO:0000256" key="7">
    <source>
        <dbReference type="ARBA" id="ARBA00022630"/>
    </source>
</evidence>
<dbReference type="InterPro" id="IPR006091">
    <property type="entry name" value="Acyl-CoA_Oxase/DH_mid-dom"/>
</dbReference>
<evidence type="ECO:0000256" key="21">
    <source>
        <dbReference type="ARBA" id="ARBA00049140"/>
    </source>
</evidence>
<dbReference type="PANTHER" id="PTHR48083">
    <property type="entry name" value="MEDIUM-CHAIN SPECIFIC ACYL-COA DEHYDROGENASE, MITOCHONDRIAL-RELATED"/>
    <property type="match status" value="1"/>
</dbReference>
<comment type="subcellular location">
    <subcellularLocation>
        <location evidence="3">Mitochondrion membrane</location>
    </subcellularLocation>
    <subcellularLocation>
        <location evidence="2">Peroxisome</location>
    </subcellularLocation>
</comment>
<dbReference type="Pfam" id="PF00441">
    <property type="entry name" value="Acyl-CoA_dh_1"/>
    <property type="match status" value="1"/>
</dbReference>
<dbReference type="InterPro" id="IPR036250">
    <property type="entry name" value="AcylCo_DH-like_C"/>
</dbReference>
<comment type="catalytic activity">
    <reaction evidence="21">
        <text>eicosanoyl-CoA + oxidized [electron-transfer flavoprotein] + H(+) = (2E)-eicosenoyl-CoA + reduced [electron-transfer flavoprotein]</text>
        <dbReference type="Rhea" id="RHEA:47236"/>
        <dbReference type="Rhea" id="RHEA-COMP:10685"/>
        <dbReference type="Rhea" id="RHEA-COMP:10686"/>
        <dbReference type="ChEBI" id="CHEBI:15378"/>
        <dbReference type="ChEBI" id="CHEBI:57380"/>
        <dbReference type="ChEBI" id="CHEBI:57692"/>
        <dbReference type="ChEBI" id="CHEBI:58307"/>
        <dbReference type="ChEBI" id="CHEBI:74691"/>
    </reaction>
    <physiologicalReaction direction="left-to-right" evidence="21">
        <dbReference type="Rhea" id="RHEA:47237"/>
    </physiologicalReaction>
</comment>
<comment type="catalytic activity">
    <reaction evidence="19">
        <text>tricosanoyl-CoA + oxidized [electron-transfer flavoprotein] + H(+) = (2E)-tricosenoyl-CoA + reduced [electron-transfer flavoprotein]</text>
        <dbReference type="Rhea" id="RHEA:48220"/>
        <dbReference type="Rhea" id="RHEA-COMP:10685"/>
        <dbReference type="Rhea" id="RHEA-COMP:10686"/>
        <dbReference type="ChEBI" id="CHEBI:15378"/>
        <dbReference type="ChEBI" id="CHEBI:57692"/>
        <dbReference type="ChEBI" id="CHEBI:58307"/>
        <dbReference type="ChEBI" id="CHEBI:90118"/>
        <dbReference type="ChEBI" id="CHEBI:90119"/>
    </reaction>
    <physiologicalReaction direction="left-to-right" evidence="19">
        <dbReference type="Rhea" id="RHEA:48221"/>
    </physiologicalReaction>
</comment>
<dbReference type="Gene3D" id="3.90.1200.10">
    <property type="match status" value="1"/>
</dbReference>
<dbReference type="Pfam" id="PF02770">
    <property type="entry name" value="Acyl-CoA_dh_M"/>
    <property type="match status" value="1"/>
</dbReference>
<dbReference type="SUPFAM" id="SSF56645">
    <property type="entry name" value="Acyl-CoA dehydrogenase NM domain-like"/>
    <property type="match status" value="1"/>
</dbReference>
<reference evidence="26 27" key="1">
    <citation type="submission" date="2011-07" db="EMBL/GenBank/DDBJ databases">
        <authorList>
            <person name="Coyne R."/>
            <person name="Brami D."/>
            <person name="Johnson J."/>
            <person name="Hostetler J."/>
            <person name="Hannick L."/>
            <person name="Clark T."/>
            <person name="Cassidy-Hanley D."/>
            <person name="Inman J."/>
        </authorList>
    </citation>
    <scope>NUCLEOTIDE SEQUENCE [LARGE SCALE GENOMIC DNA]</scope>
    <source>
        <strain evidence="26 27">G5</strain>
    </source>
</reference>
<feature type="domain" description="Acyl-CoA dehydrogenase/oxidase C-terminal" evidence="22">
    <location>
        <begin position="642"/>
        <end position="790"/>
    </location>
</feature>
<keyword evidence="27" id="KW-1185">Reference proteome</keyword>
<comment type="cofactor">
    <cofactor evidence="1">
        <name>FAD</name>
        <dbReference type="ChEBI" id="CHEBI:57692"/>
    </cofactor>
</comment>
<dbReference type="InterPro" id="IPR013786">
    <property type="entry name" value="AcylCoA_DH/ox_N"/>
</dbReference>
<dbReference type="InterPro" id="IPR009100">
    <property type="entry name" value="AcylCoA_DH/oxidase_NM_dom_sf"/>
</dbReference>